<dbReference type="GO" id="GO:0003677">
    <property type="term" value="F:DNA binding"/>
    <property type="evidence" value="ECO:0007669"/>
    <property type="project" value="UniProtKB-UniRule"/>
</dbReference>
<evidence type="ECO:0000259" key="4">
    <source>
        <dbReference type="PROSITE" id="PS50977"/>
    </source>
</evidence>
<evidence type="ECO:0000313" key="6">
    <source>
        <dbReference type="Proteomes" id="UP000037326"/>
    </source>
</evidence>
<evidence type="ECO:0000313" key="5">
    <source>
        <dbReference type="EMBL" id="KMY32425.1"/>
    </source>
</evidence>
<keyword evidence="2 3" id="KW-0238">DNA-binding</keyword>
<dbReference type="Pfam" id="PF00440">
    <property type="entry name" value="TetR_N"/>
    <property type="match status" value="1"/>
</dbReference>
<dbReference type="SUPFAM" id="SSF46689">
    <property type="entry name" value="Homeodomain-like"/>
    <property type="match status" value="1"/>
</dbReference>
<reference evidence="6" key="1">
    <citation type="submission" date="2015-07" db="EMBL/GenBank/DDBJ databases">
        <authorList>
            <consortium name="Consortium for Microbial Forensics and Genomics (microFORGE)"/>
            <person name="Knight B.M."/>
            <person name="Roberts D.P."/>
            <person name="Lin D."/>
            <person name="Hari K."/>
            <person name="Fletcher J."/>
            <person name="Melcher U."/>
            <person name="Blagden T."/>
            <person name="Winegar R.A."/>
        </authorList>
    </citation>
    <scope>NUCLEOTIDE SEQUENCE [LARGE SCALE GENOMIC DNA]</scope>
    <source>
        <strain evidence="6">DSM 23493</strain>
    </source>
</reference>
<protein>
    <submittedName>
        <fullName evidence="5">TetR family transcriptional regulator</fullName>
    </submittedName>
</protein>
<dbReference type="PANTHER" id="PTHR43479">
    <property type="entry name" value="ACREF/ENVCD OPERON REPRESSOR-RELATED"/>
    <property type="match status" value="1"/>
</dbReference>
<organism evidence="5 6">
    <name type="scientific">Lysinibacillus xylanilyticus</name>
    <dbReference type="NCBI Taxonomy" id="582475"/>
    <lineage>
        <taxon>Bacteria</taxon>
        <taxon>Bacillati</taxon>
        <taxon>Bacillota</taxon>
        <taxon>Bacilli</taxon>
        <taxon>Bacillales</taxon>
        <taxon>Bacillaceae</taxon>
        <taxon>Lysinibacillus</taxon>
    </lineage>
</organism>
<evidence type="ECO:0000256" key="1">
    <source>
        <dbReference type="ARBA" id="ARBA00022491"/>
    </source>
</evidence>
<keyword evidence="1" id="KW-0678">Repressor</keyword>
<dbReference type="Gene3D" id="1.10.357.10">
    <property type="entry name" value="Tetracycline Repressor, domain 2"/>
    <property type="match status" value="1"/>
</dbReference>
<name>A0A0K9FD68_9BACI</name>
<feature type="DNA-binding region" description="H-T-H motif" evidence="3">
    <location>
        <begin position="33"/>
        <end position="52"/>
    </location>
</feature>
<gene>
    <name evidence="5" type="ORF">ACZ11_09875</name>
</gene>
<evidence type="ECO:0000256" key="2">
    <source>
        <dbReference type="ARBA" id="ARBA00023125"/>
    </source>
</evidence>
<dbReference type="PATRIC" id="fig|582475.4.peg.1558"/>
<proteinExistence type="predicted"/>
<dbReference type="InterPro" id="IPR001647">
    <property type="entry name" value="HTH_TetR"/>
</dbReference>
<dbReference type="PANTHER" id="PTHR43479:SF11">
    <property type="entry name" value="ACREF_ENVCD OPERON REPRESSOR-RELATED"/>
    <property type="match status" value="1"/>
</dbReference>
<evidence type="ECO:0000256" key="3">
    <source>
        <dbReference type="PROSITE-ProRule" id="PRU00335"/>
    </source>
</evidence>
<dbReference type="PRINTS" id="PR00455">
    <property type="entry name" value="HTHTETR"/>
</dbReference>
<accession>A0A0K9FD68</accession>
<dbReference type="EMBL" id="LFXJ01000005">
    <property type="protein sequence ID" value="KMY32425.1"/>
    <property type="molecule type" value="Genomic_DNA"/>
</dbReference>
<feature type="domain" description="HTH tetR-type" evidence="4">
    <location>
        <begin position="10"/>
        <end position="70"/>
    </location>
</feature>
<dbReference type="InterPro" id="IPR050624">
    <property type="entry name" value="HTH-type_Tx_Regulator"/>
</dbReference>
<dbReference type="InterPro" id="IPR009057">
    <property type="entry name" value="Homeodomain-like_sf"/>
</dbReference>
<sequence length="199" mass="23157">MARISTEQRKQIHETLLNKSKELFIQYGFSKTSIDDIVNACGIAKGSFYSYYPSKEELFYAVLRREEEIKKKIITEVMSESLPPKELLIRFFDISFKAIEENAFLQNLYQRGEYEKIVKRLPKKLIDDHAKEDLESSLDFVKFLQVKGVTEEDPEVLIGLFRLMMLLPLHREEIGEQAFGKTVKKMIECLSNGLTSFSK</sequence>
<dbReference type="OrthoDB" id="9814200at2"/>
<dbReference type="AlphaFoldDB" id="A0A0K9FD68"/>
<dbReference type="PROSITE" id="PS50977">
    <property type="entry name" value="HTH_TETR_2"/>
    <property type="match status" value="1"/>
</dbReference>
<dbReference type="Proteomes" id="UP000037326">
    <property type="component" value="Unassembled WGS sequence"/>
</dbReference>
<comment type="caution">
    <text evidence="5">The sequence shown here is derived from an EMBL/GenBank/DDBJ whole genome shotgun (WGS) entry which is preliminary data.</text>
</comment>